<feature type="region of interest" description="Disordered" evidence="3">
    <location>
        <begin position="1"/>
        <end position="20"/>
    </location>
</feature>
<accession>A0A418W4N3</accession>
<keyword evidence="1 4" id="KW-0489">Methyltransferase</keyword>
<proteinExistence type="predicted"/>
<evidence type="ECO:0000256" key="3">
    <source>
        <dbReference type="SAM" id="MobiDB-lite"/>
    </source>
</evidence>
<evidence type="ECO:0000256" key="1">
    <source>
        <dbReference type="ARBA" id="ARBA00022603"/>
    </source>
</evidence>
<feature type="region of interest" description="Disordered" evidence="3">
    <location>
        <begin position="34"/>
        <end position="53"/>
    </location>
</feature>
<evidence type="ECO:0000256" key="2">
    <source>
        <dbReference type="ARBA" id="ARBA00022679"/>
    </source>
</evidence>
<keyword evidence="2 4" id="KW-0808">Transferase</keyword>
<dbReference type="InterPro" id="IPR004398">
    <property type="entry name" value="RNA_MeTrfase_RsmD"/>
</dbReference>
<dbReference type="PIRSF" id="PIRSF004553">
    <property type="entry name" value="CHP00095"/>
    <property type="match status" value="1"/>
</dbReference>
<reference evidence="4 5" key="1">
    <citation type="submission" date="2018-09" db="EMBL/GenBank/DDBJ databases">
        <authorList>
            <person name="Zhu H."/>
        </authorList>
    </citation>
    <scope>NUCLEOTIDE SEQUENCE [LARGE SCALE GENOMIC DNA]</scope>
    <source>
        <strain evidence="4 5">K2W22B-5</strain>
    </source>
</reference>
<dbReference type="GO" id="GO:0052913">
    <property type="term" value="F:16S rRNA (guanine(966)-N(2))-methyltransferase activity"/>
    <property type="evidence" value="ECO:0007669"/>
    <property type="project" value="UniProtKB-EC"/>
</dbReference>
<feature type="compositionally biased region" description="Basic and acidic residues" evidence="3">
    <location>
        <begin position="44"/>
        <end position="53"/>
    </location>
</feature>
<dbReference type="OrthoDB" id="9803017at2"/>
<dbReference type="PANTHER" id="PTHR43542">
    <property type="entry name" value="METHYLTRANSFERASE"/>
    <property type="match status" value="1"/>
</dbReference>
<dbReference type="SUPFAM" id="SSF53335">
    <property type="entry name" value="S-adenosyl-L-methionine-dependent methyltransferases"/>
    <property type="match status" value="1"/>
</dbReference>
<dbReference type="Pfam" id="PF03602">
    <property type="entry name" value="Cons_hypoth95"/>
    <property type="match status" value="1"/>
</dbReference>
<evidence type="ECO:0000313" key="5">
    <source>
        <dbReference type="Proteomes" id="UP000283458"/>
    </source>
</evidence>
<dbReference type="Gene3D" id="3.40.50.150">
    <property type="entry name" value="Vaccinia Virus protein VP39"/>
    <property type="match status" value="1"/>
</dbReference>
<keyword evidence="5" id="KW-1185">Reference proteome</keyword>
<dbReference type="Proteomes" id="UP000283458">
    <property type="component" value="Unassembled WGS sequence"/>
</dbReference>
<dbReference type="InterPro" id="IPR029063">
    <property type="entry name" value="SAM-dependent_MTases_sf"/>
</dbReference>
<dbReference type="EMBL" id="QYUL01000001">
    <property type="protein sequence ID" value="RJF84982.1"/>
    <property type="molecule type" value="Genomic_DNA"/>
</dbReference>
<dbReference type="NCBIfam" id="TIGR00095">
    <property type="entry name" value="16S rRNA (guanine(966)-N(2))-methyltransferase RsmD"/>
    <property type="match status" value="1"/>
</dbReference>
<dbReference type="PANTHER" id="PTHR43542:SF1">
    <property type="entry name" value="METHYLTRANSFERASE"/>
    <property type="match status" value="1"/>
</dbReference>
<protein>
    <submittedName>
        <fullName evidence="4">16S rRNA (Guanine(966)-N(2))-methyltransferase RsmD</fullName>
        <ecNumber evidence="4">2.1.1.171</ecNumber>
    </submittedName>
</protein>
<comment type="caution">
    <text evidence="4">The sequence shown here is derived from an EMBL/GenBank/DDBJ whole genome shotgun (WGS) entry which is preliminary data.</text>
</comment>
<gene>
    <name evidence="4" type="primary">rsmD</name>
    <name evidence="4" type="ORF">D3877_11015</name>
</gene>
<dbReference type="CDD" id="cd02440">
    <property type="entry name" value="AdoMet_MTases"/>
    <property type="match status" value="1"/>
</dbReference>
<sequence>MAALTASAWNARARTPPTRLAHARKAPVRIVGGKHRGRRLAAPEGRDTRPTTDRTREAIFNILAHSDWAPEIEGVVAADVFCGTGALGLEALSRGAARCSFLDSGKAALTTLRSNIATLGEEDAATVLRADATRPPPASAPCGLLFLDPPYAQGLAPLALAGLTRNGWLADGAVAVVEVGDRDPLPPPPGFTALDERRYGDTRVAFLRFAAG</sequence>
<name>A0A418W4N3_9PROT</name>
<dbReference type="EC" id="2.1.1.171" evidence="4"/>
<organism evidence="4 5">
    <name type="scientific">Azospirillum cavernae</name>
    <dbReference type="NCBI Taxonomy" id="2320860"/>
    <lineage>
        <taxon>Bacteria</taxon>
        <taxon>Pseudomonadati</taxon>
        <taxon>Pseudomonadota</taxon>
        <taxon>Alphaproteobacteria</taxon>
        <taxon>Rhodospirillales</taxon>
        <taxon>Azospirillaceae</taxon>
        <taxon>Azospirillum</taxon>
    </lineage>
</organism>
<dbReference type="AlphaFoldDB" id="A0A418W4N3"/>
<evidence type="ECO:0000313" key="4">
    <source>
        <dbReference type="EMBL" id="RJF84982.1"/>
    </source>
</evidence>